<feature type="compositionally biased region" description="Polar residues" evidence="1">
    <location>
        <begin position="152"/>
        <end position="161"/>
    </location>
</feature>
<feature type="region of interest" description="Disordered" evidence="1">
    <location>
        <begin position="135"/>
        <end position="261"/>
    </location>
</feature>
<protein>
    <submittedName>
        <fullName evidence="2">Uncharacterized protein</fullName>
    </submittedName>
</protein>
<dbReference type="OrthoDB" id="3648815at2759"/>
<organism evidence="2 3">
    <name type="scientific">Cercospora berteroae</name>
    <dbReference type="NCBI Taxonomy" id="357750"/>
    <lineage>
        <taxon>Eukaryota</taxon>
        <taxon>Fungi</taxon>
        <taxon>Dikarya</taxon>
        <taxon>Ascomycota</taxon>
        <taxon>Pezizomycotina</taxon>
        <taxon>Dothideomycetes</taxon>
        <taxon>Dothideomycetidae</taxon>
        <taxon>Mycosphaerellales</taxon>
        <taxon>Mycosphaerellaceae</taxon>
        <taxon>Cercospora</taxon>
    </lineage>
</organism>
<name>A0A2S6BSM0_9PEZI</name>
<proteinExistence type="predicted"/>
<dbReference type="Proteomes" id="UP000237631">
    <property type="component" value="Unassembled WGS sequence"/>
</dbReference>
<feature type="compositionally biased region" description="Low complexity" evidence="1">
    <location>
        <begin position="201"/>
        <end position="216"/>
    </location>
</feature>
<feature type="compositionally biased region" description="Polar residues" evidence="1">
    <location>
        <begin position="135"/>
        <end position="144"/>
    </location>
</feature>
<dbReference type="EMBL" id="PNEN01001784">
    <property type="protein sequence ID" value="PPJ50474.1"/>
    <property type="molecule type" value="Genomic_DNA"/>
</dbReference>
<comment type="caution">
    <text evidence="2">The sequence shown here is derived from an EMBL/GenBank/DDBJ whole genome shotgun (WGS) entry which is preliminary data.</text>
</comment>
<evidence type="ECO:0000313" key="2">
    <source>
        <dbReference type="EMBL" id="PPJ50474.1"/>
    </source>
</evidence>
<dbReference type="AlphaFoldDB" id="A0A2S6BSM0"/>
<evidence type="ECO:0000313" key="3">
    <source>
        <dbReference type="Proteomes" id="UP000237631"/>
    </source>
</evidence>
<evidence type="ECO:0000256" key="1">
    <source>
        <dbReference type="SAM" id="MobiDB-lite"/>
    </source>
</evidence>
<keyword evidence="3" id="KW-1185">Reference proteome</keyword>
<gene>
    <name evidence="2" type="ORF">CBER1_06765</name>
</gene>
<reference evidence="3" key="1">
    <citation type="journal article" date="2017" name="bioRxiv">
        <title>Conservation of a gene cluster reveals novel cercosporin biosynthetic mechanisms and extends production to the genus Colletotrichum.</title>
        <authorList>
            <person name="de Jonge R."/>
            <person name="Ebert M.K."/>
            <person name="Huitt-Roehl C.R."/>
            <person name="Pal P."/>
            <person name="Suttle J.C."/>
            <person name="Spanner R.E."/>
            <person name="Neubauer J.D."/>
            <person name="Jurick W.M.II."/>
            <person name="Stott K.A."/>
            <person name="Secor G.A."/>
            <person name="Thomma B.P.H.J."/>
            <person name="Van de Peer Y."/>
            <person name="Townsend C.A."/>
            <person name="Bolton M.D."/>
        </authorList>
    </citation>
    <scope>NUCLEOTIDE SEQUENCE [LARGE SCALE GENOMIC DNA]</scope>
    <source>
        <strain evidence="3">CBS538.71</strain>
    </source>
</reference>
<accession>A0A2S6BSM0</accession>
<sequence>MDIARRRAVQLRQCWDTKGPIFEYSFYECESGLATQWGPWGDTHTSRHDRPAAELHEHLLQACGAERTSQITWHTNPPPKSRLGVKRNLKLFNPPKDCQRPARPLDELYPNPANMPVQIGDEIVYLHADRGVTTASSSGQQASEHGQLGSLAENQETSTDSAAIEANSPAASSTKITPDSEKPNEAQPKVSWKKDKGKGGAMEQEQGEQNAQQEAATHTTSSVVRPPTQPSSIGSSKTREGSARQRRNTTAPAASAPSRNVVKSAEHKLQWNEDMKLCLWVMDEASETQLGDWGRKTDVWNKVSKNQKVFKDGEILSGSRKASVNQLRTQLDEHWKTEKEDQAHKPAIKQWVSIKAMDKKGVGIQAMERKVQAAIDALNGESGWTR</sequence>